<organism evidence="3 4">
    <name type="scientific">Pleurodeles waltl</name>
    <name type="common">Iberian ribbed newt</name>
    <dbReference type="NCBI Taxonomy" id="8319"/>
    <lineage>
        <taxon>Eukaryota</taxon>
        <taxon>Metazoa</taxon>
        <taxon>Chordata</taxon>
        <taxon>Craniata</taxon>
        <taxon>Vertebrata</taxon>
        <taxon>Euteleostomi</taxon>
        <taxon>Amphibia</taxon>
        <taxon>Batrachia</taxon>
        <taxon>Caudata</taxon>
        <taxon>Salamandroidea</taxon>
        <taxon>Salamandridae</taxon>
        <taxon>Pleurodelinae</taxon>
        <taxon>Pleurodeles</taxon>
    </lineage>
</organism>
<evidence type="ECO:0000256" key="1">
    <source>
        <dbReference type="SAM" id="Coils"/>
    </source>
</evidence>
<dbReference type="EMBL" id="JANPWB010000001">
    <property type="protein sequence ID" value="KAJ1217411.1"/>
    <property type="molecule type" value="Genomic_DNA"/>
</dbReference>
<feature type="region of interest" description="Disordered" evidence="2">
    <location>
        <begin position="1"/>
        <end position="27"/>
    </location>
</feature>
<comment type="caution">
    <text evidence="3">The sequence shown here is derived from an EMBL/GenBank/DDBJ whole genome shotgun (WGS) entry which is preliminary data.</text>
</comment>
<dbReference type="InterPro" id="IPR004244">
    <property type="entry name" value="Transposase_22"/>
</dbReference>
<keyword evidence="4" id="KW-1185">Reference proteome</keyword>
<dbReference type="Proteomes" id="UP001066276">
    <property type="component" value="Chromosome 1_1"/>
</dbReference>
<evidence type="ECO:0000256" key="2">
    <source>
        <dbReference type="SAM" id="MobiDB-lite"/>
    </source>
</evidence>
<evidence type="ECO:0000313" key="3">
    <source>
        <dbReference type="EMBL" id="KAJ1217411.1"/>
    </source>
</evidence>
<dbReference type="PANTHER" id="PTHR11505">
    <property type="entry name" value="L1 TRANSPOSABLE ELEMENT-RELATED"/>
    <property type="match status" value="1"/>
</dbReference>
<proteinExistence type="predicted"/>
<keyword evidence="1" id="KW-0175">Coiled coil</keyword>
<accession>A0AAV7WXF8</accession>
<feature type="coiled-coil region" evidence="1">
    <location>
        <begin position="47"/>
        <end position="81"/>
    </location>
</feature>
<protein>
    <submittedName>
        <fullName evidence="3">Uncharacterized protein</fullName>
    </submittedName>
</protein>
<dbReference type="AlphaFoldDB" id="A0AAV7WXF8"/>
<dbReference type="Gene3D" id="3.30.70.1820">
    <property type="entry name" value="L1 transposable element, RRM domain"/>
    <property type="match status" value="1"/>
</dbReference>
<reference evidence="3" key="1">
    <citation type="journal article" date="2022" name="bioRxiv">
        <title>Sequencing and chromosome-scale assembly of the giantPleurodeles waltlgenome.</title>
        <authorList>
            <person name="Brown T."/>
            <person name="Elewa A."/>
            <person name="Iarovenko S."/>
            <person name="Subramanian E."/>
            <person name="Araus A.J."/>
            <person name="Petzold A."/>
            <person name="Susuki M."/>
            <person name="Suzuki K.-i.T."/>
            <person name="Hayashi T."/>
            <person name="Toyoda A."/>
            <person name="Oliveira C."/>
            <person name="Osipova E."/>
            <person name="Leigh N.D."/>
            <person name="Simon A."/>
            <person name="Yun M.H."/>
        </authorList>
    </citation>
    <scope>NUCLEOTIDE SEQUENCE</scope>
    <source>
        <strain evidence="3">20211129_DDA</strain>
        <tissue evidence="3">Liver</tissue>
    </source>
</reference>
<sequence length="196" mass="22831">MRRGSEERLPRAQGKREPARPGDSPEGRLRSCWVARLRWAELFGALRRDFATLKQEIAAEVKELKREVIELGQRVYTLEQAQEAREEDLDCHRRELLTLPEMNQELQYQTEDLENRSRRSNIRIKGVTSQAVTGKLEDFVERLFRHVTPDLKGQTVVLDRTHRVGRSARTPGQAQDILTCLHCYKQREIIMAAVRD</sequence>
<gene>
    <name evidence="3" type="ORF">NDU88_005005</name>
</gene>
<evidence type="ECO:0000313" key="4">
    <source>
        <dbReference type="Proteomes" id="UP001066276"/>
    </source>
</evidence>
<name>A0AAV7WXF8_PLEWA</name>